<dbReference type="OMA" id="NFIRSEA"/>
<dbReference type="Proteomes" id="UP000070444">
    <property type="component" value="Unassembled WGS sequence"/>
</dbReference>
<gene>
    <name evidence="2" type="ORF">CONCODRAFT_78515</name>
</gene>
<protein>
    <submittedName>
        <fullName evidence="2">Uncharacterized protein</fullName>
    </submittedName>
</protein>
<accession>A0A137P852</accession>
<name>A0A137P852_CONC2</name>
<evidence type="ECO:0000256" key="1">
    <source>
        <dbReference type="SAM" id="MobiDB-lite"/>
    </source>
</evidence>
<feature type="compositionally biased region" description="Acidic residues" evidence="1">
    <location>
        <begin position="35"/>
        <end position="46"/>
    </location>
</feature>
<evidence type="ECO:0000313" key="2">
    <source>
        <dbReference type="EMBL" id="KXN71124.1"/>
    </source>
</evidence>
<dbReference type="AlphaFoldDB" id="A0A137P852"/>
<keyword evidence="3" id="KW-1185">Reference proteome</keyword>
<proteinExistence type="predicted"/>
<sequence>MAKRTPNKKGKSTTPKKDVAEQKEAKAVETQAESETNEDSDDDEAPEIVSLETGKQLAEESQQQAQQAAQKLKQVEKEKRRQRDQFLKEQKTIKKQKLQDQDDDEEDKKESLPAPLPSSLLESAENDDESAENKHIREFPDDSHLKVNPERWNLIKNQEKHVDGFKVVSLEDNSGPYPQLKLDGRALGFLHRHLYKNKNRVPVILNMSRKEVGPAINFIRSEAAKTEFGPRAQYK</sequence>
<dbReference type="STRING" id="796925.A0A137P852"/>
<reference evidence="2 3" key="1">
    <citation type="journal article" date="2015" name="Genome Biol. Evol.">
        <title>Phylogenomic analyses indicate that early fungi evolved digesting cell walls of algal ancestors of land plants.</title>
        <authorList>
            <person name="Chang Y."/>
            <person name="Wang S."/>
            <person name="Sekimoto S."/>
            <person name="Aerts A.L."/>
            <person name="Choi C."/>
            <person name="Clum A."/>
            <person name="LaButti K.M."/>
            <person name="Lindquist E.A."/>
            <person name="Yee Ngan C."/>
            <person name="Ohm R.A."/>
            <person name="Salamov A.A."/>
            <person name="Grigoriev I.V."/>
            <person name="Spatafora J.W."/>
            <person name="Berbee M.L."/>
        </authorList>
    </citation>
    <scope>NUCLEOTIDE SEQUENCE [LARGE SCALE GENOMIC DNA]</scope>
    <source>
        <strain evidence="2 3">NRRL 28638</strain>
    </source>
</reference>
<organism evidence="2 3">
    <name type="scientific">Conidiobolus coronatus (strain ATCC 28846 / CBS 209.66 / NRRL 28638)</name>
    <name type="common">Delacroixia coronata</name>
    <dbReference type="NCBI Taxonomy" id="796925"/>
    <lineage>
        <taxon>Eukaryota</taxon>
        <taxon>Fungi</taxon>
        <taxon>Fungi incertae sedis</taxon>
        <taxon>Zoopagomycota</taxon>
        <taxon>Entomophthoromycotina</taxon>
        <taxon>Entomophthoromycetes</taxon>
        <taxon>Entomophthorales</taxon>
        <taxon>Ancylistaceae</taxon>
        <taxon>Conidiobolus</taxon>
    </lineage>
</organism>
<feature type="region of interest" description="Disordered" evidence="1">
    <location>
        <begin position="1"/>
        <end position="142"/>
    </location>
</feature>
<feature type="compositionally biased region" description="Basic and acidic residues" evidence="1">
    <location>
        <begin position="15"/>
        <end position="27"/>
    </location>
</feature>
<feature type="compositionally biased region" description="Basic residues" evidence="1">
    <location>
        <begin position="1"/>
        <end position="11"/>
    </location>
</feature>
<evidence type="ECO:0000313" key="3">
    <source>
        <dbReference type="Proteomes" id="UP000070444"/>
    </source>
</evidence>
<feature type="compositionally biased region" description="Low complexity" evidence="1">
    <location>
        <begin position="55"/>
        <end position="72"/>
    </location>
</feature>
<dbReference type="EMBL" id="KQ964483">
    <property type="protein sequence ID" value="KXN71124.1"/>
    <property type="molecule type" value="Genomic_DNA"/>
</dbReference>
<feature type="compositionally biased region" description="Basic and acidic residues" evidence="1">
    <location>
        <begin position="131"/>
        <end position="142"/>
    </location>
</feature>
<feature type="compositionally biased region" description="Basic and acidic residues" evidence="1">
    <location>
        <begin position="73"/>
        <end position="100"/>
    </location>
</feature>